<dbReference type="InterPro" id="IPR029058">
    <property type="entry name" value="AB_hydrolase_fold"/>
</dbReference>
<dbReference type="Gene3D" id="3.40.50.1820">
    <property type="entry name" value="alpha/beta hydrolase"/>
    <property type="match status" value="1"/>
</dbReference>
<dbReference type="EMBL" id="DF847217">
    <property type="protein sequence ID" value="GAT51542.1"/>
    <property type="molecule type" value="Genomic_DNA"/>
</dbReference>
<dbReference type="Proteomes" id="UP000815677">
    <property type="component" value="Unassembled WGS sequence"/>
</dbReference>
<evidence type="ECO:0000313" key="2">
    <source>
        <dbReference type="EMBL" id="GAT51542.1"/>
    </source>
</evidence>
<dbReference type="PANTHER" id="PTHR43798:SF33">
    <property type="entry name" value="HYDROLASE, PUTATIVE (AFU_ORTHOLOGUE AFUA_2G14860)-RELATED"/>
    <property type="match status" value="1"/>
</dbReference>
<dbReference type="PANTHER" id="PTHR43798">
    <property type="entry name" value="MONOACYLGLYCEROL LIPASE"/>
    <property type="match status" value="1"/>
</dbReference>
<dbReference type="Pfam" id="PF12697">
    <property type="entry name" value="Abhydrolase_6"/>
    <property type="match status" value="1"/>
</dbReference>
<name>A0ABQ0LKC0_MYCCL</name>
<evidence type="ECO:0000313" key="3">
    <source>
        <dbReference type="Proteomes" id="UP000815677"/>
    </source>
</evidence>
<dbReference type="InterPro" id="IPR050266">
    <property type="entry name" value="AB_hydrolase_sf"/>
</dbReference>
<evidence type="ECO:0000259" key="1">
    <source>
        <dbReference type="Pfam" id="PF12697"/>
    </source>
</evidence>
<organism evidence="2 3">
    <name type="scientific">Mycena chlorophos</name>
    <name type="common">Agaric fungus</name>
    <name type="synonym">Agaricus chlorophos</name>
    <dbReference type="NCBI Taxonomy" id="658473"/>
    <lineage>
        <taxon>Eukaryota</taxon>
        <taxon>Fungi</taxon>
        <taxon>Dikarya</taxon>
        <taxon>Basidiomycota</taxon>
        <taxon>Agaricomycotina</taxon>
        <taxon>Agaricomycetes</taxon>
        <taxon>Agaricomycetidae</taxon>
        <taxon>Agaricales</taxon>
        <taxon>Marasmiineae</taxon>
        <taxon>Mycenaceae</taxon>
        <taxon>Mycena</taxon>
    </lineage>
</organism>
<protein>
    <recommendedName>
        <fullName evidence="1">AB hydrolase-1 domain-containing protein</fullName>
    </recommendedName>
</protein>
<dbReference type="InterPro" id="IPR000073">
    <property type="entry name" value="AB_hydrolase_1"/>
</dbReference>
<proteinExistence type="predicted"/>
<reference evidence="2" key="1">
    <citation type="submission" date="2014-09" db="EMBL/GenBank/DDBJ databases">
        <title>Genome sequence of the luminous mushroom Mycena chlorophos for searching fungal bioluminescence genes.</title>
        <authorList>
            <person name="Tanaka Y."/>
            <person name="Kasuga D."/>
            <person name="Oba Y."/>
            <person name="Hase S."/>
            <person name="Sato K."/>
            <person name="Oba Y."/>
            <person name="Sakakibara Y."/>
        </authorList>
    </citation>
    <scope>NUCLEOTIDE SEQUENCE</scope>
</reference>
<accession>A0ABQ0LKC0</accession>
<sequence length="302" mass="32360">MFVKECTSSDGTLIYADASGHPQNPSIVFVHGFAVSGIIYDKLFRDQRLLENFYLVRYDMRGYGRSGKPKDAASYSSALFAADFAVVVKEFGLTKPVFVGWSAGGKVFFGRQDLELITSPAPVIADICAHITPCPLAGAIGLSGAICPATADKTLHPLLVSFIKDFVSPDATTALNVRPAFIEALFSDPSSVPTEFKLALIGAGISCTPDIIAAILTGHQPGQCQDALTELGKQGFPVMALYGTEDVIQSGEVAVAESKKYFTDFTDAPIKGSGHTPFYEDVDATVDYILPFCLRVHGQQMN</sequence>
<keyword evidence="3" id="KW-1185">Reference proteome</keyword>
<feature type="domain" description="AB hydrolase-1" evidence="1">
    <location>
        <begin position="27"/>
        <end position="287"/>
    </location>
</feature>
<dbReference type="SUPFAM" id="SSF53474">
    <property type="entry name" value="alpha/beta-Hydrolases"/>
    <property type="match status" value="1"/>
</dbReference>
<gene>
    <name evidence="2" type="ORF">MCHLO_08673</name>
</gene>